<evidence type="ECO:0000256" key="2">
    <source>
        <dbReference type="PROSITE-ProRule" id="PRU00076"/>
    </source>
</evidence>
<dbReference type="InterPro" id="IPR050372">
    <property type="entry name" value="Neurexin-related_CASP"/>
</dbReference>
<feature type="disulfide bond" evidence="3">
    <location>
        <begin position="137"/>
        <end position="164"/>
    </location>
</feature>
<evidence type="ECO:0000256" key="3">
    <source>
        <dbReference type="PROSITE-ProRule" id="PRU00122"/>
    </source>
</evidence>
<evidence type="ECO:0000313" key="6">
    <source>
        <dbReference type="Ensembl" id="ENSPKIP00000017953.1"/>
    </source>
</evidence>
<accession>A0A3B3RHW2</accession>
<dbReference type="Ensembl" id="ENSPKIT00000042475.1">
    <property type="protein sequence ID" value="ENSPKIP00000017953.1"/>
    <property type="gene ID" value="ENSPKIG00000003677.1"/>
</dbReference>
<proteinExistence type="predicted"/>
<dbReference type="STRING" id="1676925.ENSPKIP00000017953"/>
<dbReference type="Proteomes" id="UP000261540">
    <property type="component" value="Unplaced"/>
</dbReference>
<dbReference type="Gene3D" id="2.10.25.10">
    <property type="entry name" value="Laminin"/>
    <property type="match status" value="1"/>
</dbReference>
<dbReference type="Pfam" id="PF02210">
    <property type="entry name" value="Laminin_G_2"/>
    <property type="match status" value="2"/>
</dbReference>
<dbReference type="CDD" id="cd00054">
    <property type="entry name" value="EGF_CA"/>
    <property type="match status" value="1"/>
</dbReference>
<dbReference type="GeneTree" id="ENSGT00940000169924"/>
<keyword evidence="2" id="KW-0245">EGF-like domain</keyword>
<feature type="disulfide bond" evidence="2">
    <location>
        <begin position="192"/>
        <end position="201"/>
    </location>
</feature>
<dbReference type="Gene3D" id="2.60.120.200">
    <property type="match status" value="2"/>
</dbReference>
<evidence type="ECO:0000313" key="7">
    <source>
        <dbReference type="Proteomes" id="UP000261540"/>
    </source>
</evidence>
<keyword evidence="7" id="KW-1185">Reference proteome</keyword>
<dbReference type="PANTHER" id="PTHR15036:SF93">
    <property type="entry name" value="EYS PROTEIN"/>
    <property type="match status" value="1"/>
</dbReference>
<reference evidence="6" key="2">
    <citation type="submission" date="2025-09" db="UniProtKB">
        <authorList>
            <consortium name="Ensembl"/>
        </authorList>
    </citation>
    <scope>IDENTIFICATION</scope>
</reference>
<evidence type="ECO:0000256" key="1">
    <source>
        <dbReference type="ARBA" id="ARBA00023157"/>
    </source>
</evidence>
<comment type="caution">
    <text evidence="2">Lacks conserved residue(s) required for the propagation of feature annotation.</text>
</comment>
<evidence type="ECO:0000259" key="5">
    <source>
        <dbReference type="PROSITE" id="PS50026"/>
    </source>
</evidence>
<name>A0A3B3RHW2_9TELE</name>
<keyword evidence="1 2" id="KW-1015">Disulfide bond</keyword>
<feature type="domain" description="Laminin G" evidence="4">
    <location>
        <begin position="1"/>
        <end position="164"/>
    </location>
</feature>
<feature type="domain" description="EGF-like" evidence="5">
    <location>
        <begin position="165"/>
        <end position="202"/>
    </location>
</feature>
<reference evidence="6" key="1">
    <citation type="submission" date="2025-08" db="UniProtKB">
        <authorList>
            <consortium name="Ensembl"/>
        </authorList>
    </citation>
    <scope>IDENTIFICATION</scope>
</reference>
<dbReference type="CDD" id="cd00110">
    <property type="entry name" value="LamG"/>
    <property type="match status" value="2"/>
</dbReference>
<evidence type="ECO:0008006" key="8">
    <source>
        <dbReference type="Google" id="ProtNLM"/>
    </source>
</evidence>
<protein>
    <recommendedName>
        <fullName evidence="8">Laminin G domain-containing protein</fullName>
    </recommendedName>
</protein>
<dbReference type="SMART" id="SM00282">
    <property type="entry name" value="LamG"/>
    <property type="match status" value="2"/>
</dbReference>
<sequence length="393" mass="42838">GTQSSWMSFPLLGVKHRTELASLAHTSHLCFLYLGDFFSLSLTSGFMQLRYNLGDRTVQLQSANGVDAGGGSWHTVRAGRQGTRGYLILDGVEERLDPPPGMAILDVASEMFVGGVPTSDNLPADAVEGEPIGFTGCIRELVVNGHQLDLSETGALDGANVGDCDGTACGFHVCRNGGHCTAVSSEAAVCTCPPLWTGMRCERDTSLRSAGFLGNSFLKYRDPKYPSRTLTYTKIAFNFTSSSSDGLVLWMGKVEYEDEDYLAIGLHDGHLKMAVTLGESLSIPLVHRGARLCCEKWHHLEVVQNRTAVEAFIDGKLVVFEDIDPSEQYVALDYGGIFYFGGFELYRNTSEPGSGSGSCTEEAHYIWRRIVKTSQSKPPALKSVAHYVKRLKI</sequence>
<dbReference type="AlphaFoldDB" id="A0A3B3RHW2"/>
<dbReference type="InterPro" id="IPR001791">
    <property type="entry name" value="Laminin_G"/>
</dbReference>
<dbReference type="SUPFAM" id="SSF49899">
    <property type="entry name" value="Concanavalin A-like lectins/glucanases"/>
    <property type="match status" value="2"/>
</dbReference>
<evidence type="ECO:0000259" key="4">
    <source>
        <dbReference type="PROSITE" id="PS50025"/>
    </source>
</evidence>
<dbReference type="SMART" id="SM00181">
    <property type="entry name" value="EGF"/>
    <property type="match status" value="1"/>
</dbReference>
<dbReference type="PROSITE" id="PS50025">
    <property type="entry name" value="LAM_G_DOMAIN"/>
    <property type="match status" value="2"/>
</dbReference>
<dbReference type="PROSITE" id="PS50026">
    <property type="entry name" value="EGF_3"/>
    <property type="match status" value="1"/>
</dbReference>
<feature type="domain" description="Laminin G" evidence="4">
    <location>
        <begin position="207"/>
        <end position="393"/>
    </location>
</feature>
<dbReference type="PANTHER" id="PTHR15036">
    <property type="entry name" value="PIKACHURIN-LIKE PROTEIN"/>
    <property type="match status" value="1"/>
</dbReference>
<dbReference type="InterPro" id="IPR000742">
    <property type="entry name" value="EGF"/>
</dbReference>
<dbReference type="InterPro" id="IPR013320">
    <property type="entry name" value="ConA-like_dom_sf"/>
</dbReference>
<organism evidence="6 7">
    <name type="scientific">Paramormyrops kingsleyae</name>
    <dbReference type="NCBI Taxonomy" id="1676925"/>
    <lineage>
        <taxon>Eukaryota</taxon>
        <taxon>Metazoa</taxon>
        <taxon>Chordata</taxon>
        <taxon>Craniata</taxon>
        <taxon>Vertebrata</taxon>
        <taxon>Euteleostomi</taxon>
        <taxon>Actinopterygii</taxon>
        <taxon>Neopterygii</taxon>
        <taxon>Teleostei</taxon>
        <taxon>Osteoglossocephala</taxon>
        <taxon>Osteoglossomorpha</taxon>
        <taxon>Osteoglossiformes</taxon>
        <taxon>Mormyridae</taxon>
        <taxon>Paramormyrops</taxon>
    </lineage>
</organism>
<dbReference type="PROSITE" id="PS00022">
    <property type="entry name" value="EGF_1"/>
    <property type="match status" value="1"/>
</dbReference>